<dbReference type="InterPro" id="IPR050796">
    <property type="entry name" value="SCF_F-box_component"/>
</dbReference>
<keyword evidence="4" id="KW-1185">Reference proteome</keyword>
<dbReference type="InterPro" id="IPR001810">
    <property type="entry name" value="F-box_dom"/>
</dbReference>
<organism evidence="3 4">
    <name type="scientific">Brassica oleracea var. oleracea</name>
    <dbReference type="NCBI Taxonomy" id="109376"/>
    <lineage>
        <taxon>Eukaryota</taxon>
        <taxon>Viridiplantae</taxon>
        <taxon>Streptophyta</taxon>
        <taxon>Embryophyta</taxon>
        <taxon>Tracheophyta</taxon>
        <taxon>Spermatophyta</taxon>
        <taxon>Magnoliopsida</taxon>
        <taxon>eudicotyledons</taxon>
        <taxon>Gunneridae</taxon>
        <taxon>Pentapetalae</taxon>
        <taxon>rosids</taxon>
        <taxon>malvids</taxon>
        <taxon>Brassicales</taxon>
        <taxon>Brassicaceae</taxon>
        <taxon>Brassiceae</taxon>
        <taxon>Brassica</taxon>
    </lineage>
</organism>
<evidence type="ECO:0000259" key="1">
    <source>
        <dbReference type="Pfam" id="PF00646"/>
    </source>
</evidence>
<dbReference type="OMA" id="ISAVYHC"/>
<proteinExistence type="predicted"/>
<dbReference type="Proteomes" id="UP000032141">
    <property type="component" value="Chromosome C6"/>
</dbReference>
<dbReference type="AlphaFoldDB" id="A0A0D3D1S4"/>
<reference evidence="3" key="2">
    <citation type="submission" date="2015-03" db="UniProtKB">
        <authorList>
            <consortium name="EnsemblPlants"/>
        </authorList>
    </citation>
    <scope>IDENTIFICATION</scope>
</reference>
<protein>
    <recommendedName>
        <fullName evidence="5">F-box domain-containing protein</fullName>
    </recommendedName>
</protein>
<feature type="domain" description="F-box" evidence="1">
    <location>
        <begin position="6"/>
        <end position="41"/>
    </location>
</feature>
<name>A0A0D3D1S4_BRAOL</name>
<dbReference type="InterPro" id="IPR036047">
    <property type="entry name" value="F-box-like_dom_sf"/>
</dbReference>
<evidence type="ECO:0000259" key="2">
    <source>
        <dbReference type="Pfam" id="PF07734"/>
    </source>
</evidence>
<dbReference type="PANTHER" id="PTHR31672">
    <property type="entry name" value="BNACNNG10540D PROTEIN"/>
    <property type="match status" value="1"/>
</dbReference>
<feature type="domain" description="F-box associated beta-propeller type 1" evidence="2">
    <location>
        <begin position="57"/>
        <end position="411"/>
    </location>
</feature>
<dbReference type="Pfam" id="PF07734">
    <property type="entry name" value="FBA_1"/>
    <property type="match status" value="1"/>
</dbReference>
<dbReference type="InterPro" id="IPR006527">
    <property type="entry name" value="F-box-assoc_dom_typ1"/>
</dbReference>
<dbReference type="PANTHER" id="PTHR31672:SF13">
    <property type="entry name" value="F-BOX PROTEIN CPR30-LIKE"/>
    <property type="match status" value="1"/>
</dbReference>
<dbReference type="EnsemblPlants" id="Bo6g123680.1">
    <property type="protein sequence ID" value="Bo6g123680.1"/>
    <property type="gene ID" value="Bo6g123680"/>
</dbReference>
<accession>A0A0D3D1S4</accession>
<dbReference type="NCBIfam" id="TIGR01640">
    <property type="entry name" value="F_box_assoc_1"/>
    <property type="match status" value="1"/>
</dbReference>
<dbReference type="Pfam" id="PF00646">
    <property type="entry name" value="F-box"/>
    <property type="match status" value="1"/>
</dbReference>
<evidence type="ECO:0000313" key="4">
    <source>
        <dbReference type="Proteomes" id="UP000032141"/>
    </source>
</evidence>
<evidence type="ECO:0008006" key="5">
    <source>
        <dbReference type="Google" id="ProtNLM"/>
    </source>
</evidence>
<dbReference type="SUPFAM" id="SSF81383">
    <property type="entry name" value="F-box domain"/>
    <property type="match status" value="1"/>
</dbReference>
<sequence length="412" mass="46387">MMPRMCDLGEKLVVEIFKRVPITSLKAVRSTCKTWEAITKSWVVLGKKAADEFLLGFVKMNNKVYSLRYHQGDVSVQQVDLLNQLEISAVYHCDGLVLCVAKDLLKLVVWNPYLCQSRWIGPRGESFEASDIYAIGYSEDKNKKRDHKILRLVDDNCVAGPVLNVFRCEIYEMSSSDSSWRVLEEAKPKWEIDVHQRGASVNGNTYFFAHDRVDDIEPDADGSIPVDGVEDFLLCFDFTKERFGPRLPLPFHSFNEDCVTLSSFLRGDGDDEQLAALFGGCESSFFEIWLTLTLVEPDHVSWTKFLLVETGGPIFTSLHFQLSTYFGGSFFVDEENKVAVVFELDSYISISAPPPSQHTAFVFGQAGYIQSVNLGQALKLQHLSRYSGKHCQALLPPLVCSSSFRPTLVQVS</sequence>
<dbReference type="HOGENOM" id="CLU_034692_0_0_1"/>
<dbReference type="Gramene" id="Bo6g123680.1">
    <property type="protein sequence ID" value="Bo6g123680.1"/>
    <property type="gene ID" value="Bo6g123680"/>
</dbReference>
<dbReference type="InterPro" id="IPR017451">
    <property type="entry name" value="F-box-assoc_interact_dom"/>
</dbReference>
<evidence type="ECO:0000313" key="3">
    <source>
        <dbReference type="EnsemblPlants" id="Bo6g123680.1"/>
    </source>
</evidence>
<reference evidence="3 4" key="1">
    <citation type="journal article" date="2014" name="Genome Biol.">
        <title>Transcriptome and methylome profiling reveals relics of genome dominance in the mesopolyploid Brassica oleracea.</title>
        <authorList>
            <person name="Parkin I.A."/>
            <person name="Koh C."/>
            <person name="Tang H."/>
            <person name="Robinson S.J."/>
            <person name="Kagale S."/>
            <person name="Clarke W.E."/>
            <person name="Town C.D."/>
            <person name="Nixon J."/>
            <person name="Krishnakumar V."/>
            <person name="Bidwell S.L."/>
            <person name="Denoeud F."/>
            <person name="Belcram H."/>
            <person name="Links M.G."/>
            <person name="Just J."/>
            <person name="Clarke C."/>
            <person name="Bender T."/>
            <person name="Huebert T."/>
            <person name="Mason A.S."/>
            <person name="Pires J.C."/>
            <person name="Barker G."/>
            <person name="Moore J."/>
            <person name="Walley P.G."/>
            <person name="Manoli S."/>
            <person name="Batley J."/>
            <person name="Edwards D."/>
            <person name="Nelson M.N."/>
            <person name="Wang X."/>
            <person name="Paterson A.H."/>
            <person name="King G."/>
            <person name="Bancroft I."/>
            <person name="Chalhoub B."/>
            <person name="Sharpe A.G."/>
        </authorList>
    </citation>
    <scope>NUCLEOTIDE SEQUENCE</scope>
    <source>
        <strain evidence="3 4">cv. TO1000</strain>
    </source>
</reference>